<evidence type="ECO:0000313" key="2">
    <source>
        <dbReference type="Proteomes" id="UP000257055"/>
    </source>
</evidence>
<dbReference type="EMBL" id="LARY01000002">
    <property type="protein sequence ID" value="RDX00858.1"/>
    <property type="molecule type" value="Genomic_DNA"/>
</dbReference>
<comment type="caution">
    <text evidence="1">The sequence shown here is derived from an EMBL/GenBank/DDBJ whole genome shotgun (WGS) entry which is preliminary data.</text>
</comment>
<proteinExistence type="predicted"/>
<organism evidence="1 2">
    <name type="scientific">Listeria kieliensis</name>
    <dbReference type="NCBI Taxonomy" id="1621700"/>
    <lineage>
        <taxon>Bacteria</taxon>
        <taxon>Bacillati</taxon>
        <taxon>Bacillota</taxon>
        <taxon>Bacilli</taxon>
        <taxon>Bacillales</taxon>
        <taxon>Listeriaceae</taxon>
        <taxon>Listeria</taxon>
    </lineage>
</organism>
<accession>A0A3D8TPP2</accession>
<dbReference type="RefSeq" id="WP_115753104.1">
    <property type="nucleotide sequence ID" value="NZ_LARY01000002.1"/>
</dbReference>
<protein>
    <submittedName>
        <fullName evidence="1">Uncharacterized protein</fullName>
    </submittedName>
</protein>
<reference evidence="2" key="1">
    <citation type="submission" date="2015-04" db="EMBL/GenBank/DDBJ databases">
        <authorList>
            <person name="Schardt J."/>
            <person name="Mueller-Herbst S."/>
            <person name="Scherer S."/>
            <person name="Huptas C."/>
        </authorList>
    </citation>
    <scope>NUCLEOTIDE SEQUENCE [LARGE SCALE GENOMIC DNA]</scope>
    <source>
        <strain evidence="2">Kiel-L1</strain>
    </source>
</reference>
<sequence length="152" mass="17171">MKYPKVKTRHDNTTLPEGYDCRDYGGGDVCCDCCMRLGLHGNLPTGPDDFFAEALRVLEILAEVLEDDRPFTEGDLIDAIEENAVAVCYGERFLVWVPHHNLVDFLHPLLTEVLENEQLPILLDEGLAMFDLTELCEVHGIDMAEVYDDTEL</sequence>
<evidence type="ECO:0000313" key="1">
    <source>
        <dbReference type="EMBL" id="RDX00858.1"/>
    </source>
</evidence>
<dbReference type="AlphaFoldDB" id="A0A3D8TPP2"/>
<dbReference type="Proteomes" id="UP000257055">
    <property type="component" value="Unassembled WGS sequence"/>
</dbReference>
<keyword evidence="2" id="KW-1185">Reference proteome</keyword>
<gene>
    <name evidence="1" type="ORF">UR08_07765</name>
</gene>
<name>A0A3D8TPP2_9LIST</name>